<dbReference type="InterPro" id="IPR051017">
    <property type="entry name" value="Aldolase-II_Adducin_sf"/>
</dbReference>
<dbReference type="OrthoDB" id="3238794at2759"/>
<dbReference type="PANTHER" id="PTHR10672">
    <property type="entry name" value="ADDUCIN"/>
    <property type="match status" value="1"/>
</dbReference>
<dbReference type="STRING" id="1314773.A0A3N2PJ71"/>
<dbReference type="GeneID" id="39581215"/>
<keyword evidence="3" id="KW-1185">Reference proteome</keyword>
<dbReference type="FunFam" id="3.40.225.10:FF:000009">
    <property type="entry name" value="Class II aldolase/adducin N-terminal"/>
    <property type="match status" value="1"/>
</dbReference>
<evidence type="ECO:0000313" key="3">
    <source>
        <dbReference type="Proteomes" id="UP000272025"/>
    </source>
</evidence>
<dbReference type="Gene3D" id="3.40.225.10">
    <property type="entry name" value="Class II aldolase/adducin N-terminal domain"/>
    <property type="match status" value="1"/>
</dbReference>
<dbReference type="InterPro" id="IPR036409">
    <property type="entry name" value="Aldolase_II/adducin_N_sf"/>
</dbReference>
<evidence type="ECO:0000259" key="1">
    <source>
        <dbReference type="SMART" id="SM01007"/>
    </source>
</evidence>
<evidence type="ECO:0000313" key="2">
    <source>
        <dbReference type="EMBL" id="ROT34587.1"/>
    </source>
</evidence>
<dbReference type="GO" id="GO:0005856">
    <property type="term" value="C:cytoskeleton"/>
    <property type="evidence" value="ECO:0007669"/>
    <property type="project" value="TreeGrafter"/>
</dbReference>
<dbReference type="PANTHER" id="PTHR10672:SF25">
    <property type="entry name" value="MEIOTICALLY UP-REGULATED GENE 14 PROTEIN"/>
    <property type="match status" value="1"/>
</dbReference>
<organism evidence="2 3">
    <name type="scientific">Sodiomyces alkalinus (strain CBS 110278 / VKM F-3762 / F11)</name>
    <name type="common">Alkaliphilic filamentous fungus</name>
    <dbReference type="NCBI Taxonomy" id="1314773"/>
    <lineage>
        <taxon>Eukaryota</taxon>
        <taxon>Fungi</taxon>
        <taxon>Dikarya</taxon>
        <taxon>Ascomycota</taxon>
        <taxon>Pezizomycotina</taxon>
        <taxon>Sordariomycetes</taxon>
        <taxon>Hypocreomycetidae</taxon>
        <taxon>Glomerellales</taxon>
        <taxon>Plectosphaerellaceae</taxon>
        <taxon>Sodiomyces</taxon>
    </lineage>
</organism>
<dbReference type="SUPFAM" id="SSF53639">
    <property type="entry name" value="AraD/HMP-PK domain-like"/>
    <property type="match status" value="1"/>
</dbReference>
<dbReference type="GO" id="GO:0051015">
    <property type="term" value="F:actin filament binding"/>
    <property type="evidence" value="ECO:0007669"/>
    <property type="project" value="TreeGrafter"/>
</dbReference>
<name>A0A3N2PJ71_SODAK</name>
<accession>A0A3N2PJ71</accession>
<feature type="domain" description="Class II aldolase/adducin N-terminal" evidence="1">
    <location>
        <begin position="63"/>
        <end position="247"/>
    </location>
</feature>
<dbReference type="Proteomes" id="UP000272025">
    <property type="component" value="Unassembled WGS sequence"/>
</dbReference>
<dbReference type="AlphaFoldDB" id="A0A3N2PJ71"/>
<dbReference type="EMBL" id="ML119068">
    <property type="protein sequence ID" value="ROT34587.1"/>
    <property type="molecule type" value="Genomic_DNA"/>
</dbReference>
<protein>
    <submittedName>
        <fullName evidence="2">Arad-like aldolase/epimerase</fullName>
    </submittedName>
</protein>
<dbReference type="RefSeq" id="XP_028462393.1">
    <property type="nucleotide sequence ID" value="XM_028612737.1"/>
</dbReference>
<dbReference type="InterPro" id="IPR001303">
    <property type="entry name" value="Aldolase_II/adducin_N"/>
</dbReference>
<gene>
    <name evidence="2" type="ORF">SODALDRAFT_337952</name>
</gene>
<dbReference type="SMART" id="SM01007">
    <property type="entry name" value="Aldolase_II"/>
    <property type="match status" value="1"/>
</dbReference>
<proteinExistence type="predicted"/>
<sequence>MKVQDNLIRGQKGPDGFNRNEKGIKYLIEIRQTAIEAISHGSVPLQGIPTHPSFAAHRTWLLSHMAAAFRHWDRMGYVEGFSGHISVRDPEHPNAFWTNPLGRHFGLLRASDMILVDLDGNVIGGNRSRPPNKAGFLIHSSVHRARPDAHAVCHAHTVHGKAWSVFARRLDMITQDACKFYADAHAVYDRYGGVVLGPEEGDLIAAALGPRGKGCILRNHGLLTVGRTVDEAAWLFTSMEKSCQVQLLVESVAHSIPKVLIPDKEAKFNFDVEADPEFCYCEFQVYYDQEEHLSNGDFKN</sequence>
<dbReference type="NCBIfam" id="NF004855">
    <property type="entry name" value="PRK06208.1"/>
    <property type="match status" value="1"/>
</dbReference>
<reference evidence="2 3" key="1">
    <citation type="journal article" date="2018" name="Mol. Ecol.">
        <title>The obligate alkalophilic soda-lake fungus Sodiomyces alkalinus has shifted to a protein diet.</title>
        <authorList>
            <person name="Grum-Grzhimaylo A.A."/>
            <person name="Falkoski D.L."/>
            <person name="van den Heuvel J."/>
            <person name="Valero-Jimenez C.A."/>
            <person name="Min B."/>
            <person name="Choi I.G."/>
            <person name="Lipzen A."/>
            <person name="Daum C.G."/>
            <person name="Aanen D.K."/>
            <person name="Tsang A."/>
            <person name="Henrissat B."/>
            <person name="Bilanenko E.N."/>
            <person name="de Vries R.P."/>
            <person name="van Kan J.A.L."/>
            <person name="Grigoriev I.V."/>
            <person name="Debets A.J.M."/>
        </authorList>
    </citation>
    <scope>NUCLEOTIDE SEQUENCE [LARGE SCALE GENOMIC DNA]</scope>
    <source>
        <strain evidence="2 3">F11</strain>
    </source>
</reference>
<dbReference type="Pfam" id="PF00596">
    <property type="entry name" value="Aldolase_II"/>
    <property type="match status" value="1"/>
</dbReference>